<name>A0A4P6Q858_9ACTN</name>
<evidence type="ECO:0000259" key="2">
    <source>
        <dbReference type="Pfam" id="PF26450"/>
    </source>
</evidence>
<feature type="region of interest" description="Disordered" evidence="1">
    <location>
        <begin position="60"/>
        <end position="105"/>
    </location>
</feature>
<protein>
    <recommendedName>
        <fullName evidence="2">DUF8129 domain-containing protein</fullName>
    </recommendedName>
</protein>
<dbReference type="EMBL" id="CP036455">
    <property type="protein sequence ID" value="QBI56600.1"/>
    <property type="molecule type" value="Genomic_DNA"/>
</dbReference>
<accession>A0A4P6Q858</accession>
<proteinExistence type="predicted"/>
<dbReference type="Pfam" id="PF26450">
    <property type="entry name" value="DUF8129"/>
    <property type="match status" value="1"/>
</dbReference>
<evidence type="ECO:0000313" key="3">
    <source>
        <dbReference type="EMBL" id="QBI56600.1"/>
    </source>
</evidence>
<dbReference type="KEGG" id="strr:EKD16_24280"/>
<dbReference type="InterPro" id="IPR058442">
    <property type="entry name" value="DUF8129"/>
</dbReference>
<dbReference type="AlphaFoldDB" id="A0A4P6Q858"/>
<gene>
    <name evidence="3" type="ORF">EKD16_24280</name>
</gene>
<dbReference type="OrthoDB" id="5187212at2"/>
<evidence type="ECO:0000256" key="1">
    <source>
        <dbReference type="SAM" id="MobiDB-lite"/>
    </source>
</evidence>
<sequence length="105" mass="11214">MSDAGKEPPIPGYEGLPIGSLQHRIRALPEDRLRDLIAYESSHADRTNVLELLRSRLSELENGAEPTGGDQTFHPETPEAPRGGSAVSEGGQGPRPKGDYQPGSA</sequence>
<feature type="domain" description="DUF8129" evidence="2">
    <location>
        <begin position="19"/>
        <end position="61"/>
    </location>
</feature>
<reference evidence="3 4" key="1">
    <citation type="submission" date="2019-02" db="EMBL/GenBank/DDBJ databases">
        <authorList>
            <person name="Khodamoradi S."/>
            <person name="Hahnke R.L."/>
            <person name="Kaempfer P."/>
            <person name="Schumann P."/>
            <person name="Rohde M."/>
            <person name="Steinert M."/>
            <person name="Luzhetskyy A."/>
            <person name="Wink J."/>
            <person name="Ruckert C."/>
        </authorList>
    </citation>
    <scope>NUCLEOTIDE SEQUENCE [LARGE SCALE GENOMIC DNA]</scope>
    <source>
        <strain evidence="3 4">M2</strain>
    </source>
</reference>
<organism evidence="3 4">
    <name type="scientific">Streptomonospora litoralis</name>
    <dbReference type="NCBI Taxonomy" id="2498135"/>
    <lineage>
        <taxon>Bacteria</taxon>
        <taxon>Bacillati</taxon>
        <taxon>Actinomycetota</taxon>
        <taxon>Actinomycetes</taxon>
        <taxon>Streptosporangiales</taxon>
        <taxon>Nocardiopsidaceae</taxon>
        <taxon>Streptomonospora</taxon>
    </lineage>
</organism>
<keyword evidence="4" id="KW-1185">Reference proteome</keyword>
<evidence type="ECO:0000313" key="4">
    <source>
        <dbReference type="Proteomes" id="UP000292235"/>
    </source>
</evidence>
<dbReference type="RefSeq" id="WP_131101572.1">
    <property type="nucleotide sequence ID" value="NZ_CP036455.1"/>
</dbReference>
<dbReference type="Proteomes" id="UP000292235">
    <property type="component" value="Chromosome"/>
</dbReference>